<dbReference type="InterPro" id="IPR058625">
    <property type="entry name" value="MdtA-like_BSH"/>
</dbReference>
<dbReference type="Gene3D" id="2.40.50.100">
    <property type="match status" value="1"/>
</dbReference>
<keyword evidence="6" id="KW-1185">Reference proteome</keyword>
<organism evidence="5 6">
    <name type="scientific">Intestinirhabdus alba</name>
    <dbReference type="NCBI Taxonomy" id="2899544"/>
    <lineage>
        <taxon>Bacteria</taxon>
        <taxon>Pseudomonadati</taxon>
        <taxon>Pseudomonadota</taxon>
        <taxon>Gammaproteobacteria</taxon>
        <taxon>Enterobacterales</taxon>
        <taxon>Enterobacteriaceae</taxon>
        <taxon>Intestinirhabdus</taxon>
    </lineage>
</organism>
<keyword evidence="2" id="KW-0175">Coiled coil</keyword>
<dbReference type="EMBL" id="WMJZ01000001">
    <property type="protein sequence ID" value="MTH44746.1"/>
    <property type="molecule type" value="Genomic_DNA"/>
</dbReference>
<evidence type="ECO:0000313" key="6">
    <source>
        <dbReference type="Proteomes" id="UP000477739"/>
    </source>
</evidence>
<feature type="domain" description="Multidrug resistance protein MdtA-like barrel-sandwich hybrid" evidence="4">
    <location>
        <begin position="87"/>
        <end position="294"/>
    </location>
</feature>
<name>A0A6L6IGH3_9ENTR</name>
<dbReference type="PRINTS" id="PR01490">
    <property type="entry name" value="RTXTOXIND"/>
</dbReference>
<comment type="similarity">
    <text evidence="1">Belongs to the membrane fusion protein (MFP) (TC 8.A.1) family.</text>
</comment>
<evidence type="ECO:0000259" key="4">
    <source>
        <dbReference type="Pfam" id="PF25917"/>
    </source>
</evidence>
<gene>
    <name evidence="5" type="ORF">GJV78_00370</name>
</gene>
<keyword evidence="3" id="KW-0812">Transmembrane</keyword>
<proteinExistence type="inferred from homology"/>
<dbReference type="OrthoDB" id="9775513at2"/>
<dbReference type="Gene3D" id="2.40.30.170">
    <property type="match status" value="1"/>
</dbReference>
<dbReference type="SUPFAM" id="SSF111369">
    <property type="entry name" value="HlyD-like secretion proteins"/>
    <property type="match status" value="1"/>
</dbReference>
<keyword evidence="3" id="KW-0472">Membrane</keyword>
<keyword evidence="3" id="KW-1133">Transmembrane helix</keyword>
<comment type="caution">
    <text evidence="5">The sequence shown here is derived from an EMBL/GenBank/DDBJ whole genome shotgun (WGS) entry which is preliminary data.</text>
</comment>
<feature type="coiled-coil region" evidence="2">
    <location>
        <begin position="117"/>
        <end position="162"/>
    </location>
</feature>
<evidence type="ECO:0000256" key="2">
    <source>
        <dbReference type="SAM" id="Coils"/>
    </source>
</evidence>
<evidence type="ECO:0000256" key="3">
    <source>
        <dbReference type="SAM" id="Phobius"/>
    </source>
</evidence>
<dbReference type="RefSeq" id="WP_155106451.1">
    <property type="nucleotide sequence ID" value="NZ_WMJZ01000001.1"/>
</dbReference>
<sequence length="427" mass="48604">MDTRDLFRREAIDNLRTRWLGQALLIGSYPLWVAILVTVLLLAALMSVIIFGEYTRRISVYGEVTTLPRAINIYSPGQGFISRSWKHPGEQVKKGDYLYQIDVSRITRSGNVSENILQAGREQLRLIEEIIHKLEENKAVTLSQMKQQLQQYEQAYQETKATVTTANEGMLAMKATMNNYAEYKRRGLINIDQMSNQRYLYYQQQSVYQNLNAQLIQQGLQITSLRGEMFTRATDFDNEISRRKYELSDLRRQLAEMDASGALLVSSPVDGKVETLSVTQGQMVNSGDSLAQVIPAESEGYFLILWLPNSATPYVKPGDPINISFDAFPYEKFGHFPGEIKSISSVPVSPQELNSYSNSPQGKQTGIAEPFYKVIVDISRDKRLAAMILTTGMKARAMVFLEKRPIYQWMIAPFYDFYRSLMGPVNE</sequence>
<dbReference type="PANTHER" id="PTHR30386">
    <property type="entry name" value="MEMBRANE FUSION SUBUNIT OF EMRAB-TOLC MULTIDRUG EFFLUX PUMP"/>
    <property type="match status" value="1"/>
</dbReference>
<dbReference type="Pfam" id="PF25917">
    <property type="entry name" value="BSH_RND"/>
    <property type="match status" value="1"/>
</dbReference>
<dbReference type="AlphaFoldDB" id="A0A6L6IGH3"/>
<accession>A0A6L6IGH3</accession>
<evidence type="ECO:0000313" key="5">
    <source>
        <dbReference type="EMBL" id="MTH44746.1"/>
    </source>
</evidence>
<protein>
    <submittedName>
        <fullName evidence="5">HlyD family efflux transporter periplasmic adaptor subunit</fullName>
    </submittedName>
</protein>
<evidence type="ECO:0000256" key="1">
    <source>
        <dbReference type="ARBA" id="ARBA00009477"/>
    </source>
</evidence>
<reference evidence="5 6" key="1">
    <citation type="submission" date="2019-11" db="EMBL/GenBank/DDBJ databases">
        <title>Escherichia alba sp. nov. isolated from the gut of plastic-eating superworms Zophobas atratus.</title>
        <authorList>
            <person name="Yang Y."/>
        </authorList>
    </citation>
    <scope>NUCLEOTIDE SEQUENCE [LARGE SCALE GENOMIC DNA]</scope>
    <source>
        <strain evidence="6">BIT-B35</strain>
    </source>
</reference>
<dbReference type="PANTHER" id="PTHR30386:SF28">
    <property type="entry name" value="EXPORTED PROTEIN"/>
    <property type="match status" value="1"/>
</dbReference>
<dbReference type="Proteomes" id="UP000477739">
    <property type="component" value="Unassembled WGS sequence"/>
</dbReference>
<dbReference type="InterPro" id="IPR050739">
    <property type="entry name" value="MFP"/>
</dbReference>
<feature type="transmembrane region" description="Helical" evidence="3">
    <location>
        <begin position="29"/>
        <end position="51"/>
    </location>
</feature>